<evidence type="ECO:0000313" key="1">
    <source>
        <dbReference type="EMBL" id="OXU28702.1"/>
    </source>
</evidence>
<comment type="caution">
    <text evidence="1">The sequence shown here is derived from an EMBL/GenBank/DDBJ whole genome shotgun (WGS) entry which is preliminary data.</text>
</comment>
<name>A0A232FDG9_9HYME</name>
<dbReference type="AlphaFoldDB" id="A0A232FDG9"/>
<reference evidence="1 2" key="1">
    <citation type="journal article" date="2017" name="Curr. Biol.">
        <title>The Evolution of Venom by Co-option of Single-Copy Genes.</title>
        <authorList>
            <person name="Martinson E.O."/>
            <person name="Mrinalini"/>
            <person name="Kelkar Y.D."/>
            <person name="Chang C.H."/>
            <person name="Werren J.H."/>
        </authorList>
    </citation>
    <scope>NUCLEOTIDE SEQUENCE [LARGE SCALE GENOMIC DNA]</scope>
    <source>
        <strain evidence="1 2">Alberta</strain>
        <tissue evidence="1">Whole body</tissue>
    </source>
</reference>
<sequence length="155" mass="17596">MDTQLHPETKADLCGNSVCRQAKALRGSCINEDWASEMRDLSKAEAKIFTQLITGHWTLEYHQHIIGRVNSPTYRWCNQNKESCIHVLCHCLALADKKYRALGMKTCEPTAIQSLTVRKEWCIPPDTLILKGRTRLVQPLVNHRDAKGVSLGIRT</sequence>
<gene>
    <name evidence="1" type="ORF">TSAR_010942</name>
</gene>
<proteinExistence type="predicted"/>
<keyword evidence="2" id="KW-1185">Reference proteome</keyword>
<evidence type="ECO:0000313" key="2">
    <source>
        <dbReference type="Proteomes" id="UP000215335"/>
    </source>
</evidence>
<dbReference type="EMBL" id="NNAY01000391">
    <property type="protein sequence ID" value="OXU28702.1"/>
    <property type="molecule type" value="Genomic_DNA"/>
</dbReference>
<protein>
    <submittedName>
        <fullName evidence="1">Uncharacterized protein</fullName>
    </submittedName>
</protein>
<accession>A0A232FDG9</accession>
<dbReference type="Proteomes" id="UP000215335">
    <property type="component" value="Unassembled WGS sequence"/>
</dbReference>
<organism evidence="1 2">
    <name type="scientific">Trichomalopsis sarcophagae</name>
    <dbReference type="NCBI Taxonomy" id="543379"/>
    <lineage>
        <taxon>Eukaryota</taxon>
        <taxon>Metazoa</taxon>
        <taxon>Ecdysozoa</taxon>
        <taxon>Arthropoda</taxon>
        <taxon>Hexapoda</taxon>
        <taxon>Insecta</taxon>
        <taxon>Pterygota</taxon>
        <taxon>Neoptera</taxon>
        <taxon>Endopterygota</taxon>
        <taxon>Hymenoptera</taxon>
        <taxon>Apocrita</taxon>
        <taxon>Proctotrupomorpha</taxon>
        <taxon>Chalcidoidea</taxon>
        <taxon>Pteromalidae</taxon>
        <taxon>Pteromalinae</taxon>
        <taxon>Trichomalopsis</taxon>
    </lineage>
</organism>